<organism evidence="1 2">
    <name type="scientific">Peptococcus niger</name>
    <dbReference type="NCBI Taxonomy" id="2741"/>
    <lineage>
        <taxon>Bacteria</taxon>
        <taxon>Bacillati</taxon>
        <taxon>Bacillota</taxon>
        <taxon>Clostridia</taxon>
        <taxon>Eubacteriales</taxon>
        <taxon>Peptococcaceae</taxon>
        <taxon>Peptococcus</taxon>
    </lineage>
</organism>
<proteinExistence type="predicted"/>
<gene>
    <name evidence="1" type="ORF">SAMN04489866_10131</name>
</gene>
<dbReference type="STRING" id="2741.SAMN04489866_10131"/>
<dbReference type="EMBL" id="FNAF01000001">
    <property type="protein sequence ID" value="SDD04181.1"/>
    <property type="molecule type" value="Genomic_DNA"/>
</dbReference>
<protein>
    <submittedName>
        <fullName evidence="1">Uncharacterized protein</fullName>
    </submittedName>
</protein>
<name>A0A1G6RI99_PEPNI</name>
<accession>A0A1G6RI99</accession>
<dbReference type="RefSeq" id="WP_091790735.1">
    <property type="nucleotide sequence ID" value="NZ_FNAF01000001.1"/>
</dbReference>
<dbReference type="AlphaFoldDB" id="A0A1G6RI99"/>
<sequence length="234" mass="26368">MQFENNLSAIRALQNDFTVVGTSIFADFPETFNCFEVLSAFQLPKLLFPNATDPERVKRFCINSSLVFLAVKTHILTMDLTYSETEKKLEMAVLNGDLLSGRFAKRMIIDDELDLLKEWLDRLLPFYSDLTDMSLAGVDKSERMLYCSSKLLTNQIEIGATHPSFGGTPQVVRTHVDDLAEGLVNKNWDNLLTAVSSNESLLVAAQNLIHLQKQYAKLPLNRFSISTLEAEKTI</sequence>
<dbReference type="Proteomes" id="UP000198995">
    <property type="component" value="Unassembled WGS sequence"/>
</dbReference>
<evidence type="ECO:0000313" key="2">
    <source>
        <dbReference type="Proteomes" id="UP000198995"/>
    </source>
</evidence>
<reference evidence="1 2" key="1">
    <citation type="submission" date="2016-10" db="EMBL/GenBank/DDBJ databases">
        <authorList>
            <person name="de Groot N.N."/>
        </authorList>
    </citation>
    <scope>NUCLEOTIDE SEQUENCE [LARGE SCALE GENOMIC DNA]</scope>
    <source>
        <strain evidence="1 2">DSM 20475</strain>
    </source>
</reference>
<evidence type="ECO:0000313" key="1">
    <source>
        <dbReference type="EMBL" id="SDD04181.1"/>
    </source>
</evidence>
<keyword evidence="2" id="KW-1185">Reference proteome</keyword>